<name>A0A087TYD7_STEMI</name>
<protein>
    <submittedName>
        <fullName evidence="1">Uncharacterized protein</fullName>
    </submittedName>
</protein>
<sequence length="59" mass="6450">MVMMDIGSGHFLRLRSRTSILTGKIEISYSNINGFTISNKRCNAVSGCKYPSASYQGST</sequence>
<evidence type="ECO:0000313" key="1">
    <source>
        <dbReference type="EMBL" id="KFM70126.1"/>
    </source>
</evidence>
<proteinExistence type="predicted"/>
<dbReference type="AlphaFoldDB" id="A0A087TYD7"/>
<organism evidence="1 2">
    <name type="scientific">Stegodyphus mimosarum</name>
    <name type="common">African social velvet spider</name>
    <dbReference type="NCBI Taxonomy" id="407821"/>
    <lineage>
        <taxon>Eukaryota</taxon>
        <taxon>Metazoa</taxon>
        <taxon>Ecdysozoa</taxon>
        <taxon>Arthropoda</taxon>
        <taxon>Chelicerata</taxon>
        <taxon>Arachnida</taxon>
        <taxon>Araneae</taxon>
        <taxon>Araneomorphae</taxon>
        <taxon>Entelegynae</taxon>
        <taxon>Eresoidea</taxon>
        <taxon>Eresidae</taxon>
        <taxon>Stegodyphus</taxon>
    </lineage>
</organism>
<reference evidence="1 2" key="1">
    <citation type="submission" date="2013-11" db="EMBL/GenBank/DDBJ databases">
        <title>Genome sequencing of Stegodyphus mimosarum.</title>
        <authorList>
            <person name="Bechsgaard J."/>
        </authorList>
    </citation>
    <scope>NUCLEOTIDE SEQUENCE [LARGE SCALE GENOMIC DNA]</scope>
</reference>
<dbReference type="EMBL" id="KK117313">
    <property type="protein sequence ID" value="KFM70126.1"/>
    <property type="molecule type" value="Genomic_DNA"/>
</dbReference>
<accession>A0A087TYD7</accession>
<dbReference type="Proteomes" id="UP000054359">
    <property type="component" value="Unassembled WGS sequence"/>
</dbReference>
<keyword evidence="2" id="KW-1185">Reference proteome</keyword>
<evidence type="ECO:0000313" key="2">
    <source>
        <dbReference type="Proteomes" id="UP000054359"/>
    </source>
</evidence>
<feature type="non-terminal residue" evidence="1">
    <location>
        <position position="59"/>
    </location>
</feature>
<gene>
    <name evidence="1" type="ORF">X975_26939</name>
</gene>